<comment type="subcellular location">
    <subcellularLocation>
        <location evidence="2">Chromosome</location>
    </subcellularLocation>
    <subcellularLocation>
        <location evidence="1">Nucleus</location>
    </subcellularLocation>
</comment>
<dbReference type="GO" id="GO:0003697">
    <property type="term" value="F:single-stranded DNA binding"/>
    <property type="evidence" value="ECO:0007669"/>
    <property type="project" value="TreeGrafter"/>
</dbReference>
<feature type="non-terminal residue" evidence="15">
    <location>
        <position position="1"/>
    </location>
</feature>
<evidence type="ECO:0000256" key="12">
    <source>
        <dbReference type="SAM" id="Coils"/>
    </source>
</evidence>
<gene>
    <name evidence="15" type="primary">Smc6</name>
    <name evidence="15" type="ORF">G6Z77_0015274</name>
</gene>
<keyword evidence="8 12" id="KW-0175">Coiled coil</keyword>
<sequence>MCHDALEITLNENVNFIVGQNGSGKSAILTALTVGLGARANVTSRGTSVKEFVKKGRNSATIEITLVNKGDTAYKPEVYGNIITVLRTIGTTSSYKIKNWRGEIISTKRDELDNIISMMNIQIDNPISVLNQDVSRTFLVTSKSEEKYSLFMKATLLDSIEINYKEALIICEEEYDKLQQYNATLSQEKKQIEKLKESIHRLEEMDESRAELSNLEMELHWATAIAEETKLNKIQNTVKMHEDKLKELQNIELSTEKKDEGIDKNIEEIKQKIQQAEQEAIDSNEAYNSSKQKHKIANEAYLSKQREWRSVTSKIKRLEDDANLVKKEIQKLESCNDEEYNKKKEMKERLSKLEEKLDELDASLRTKQTELMHLEADRMRLQQDVTSAKNEMDNFDRHIRKIKKDLSAVEQQSDNALSVFGPNVPRLLKRIEEEYKKNRFKEKPRGPIGAFIKLKDAAWAPAVESFLGFGTLNSFCVDNSQDAKLLNSIMKEIFYNENTLQVICSKFFNQVHDVRHHCTYSPQYSNLLEAMVIEDPVVANSLIDQREIECILLIPTNEEACAIMSDGTKVPKNCKRAFTLHGDTFFPDPNYRTYGGNCTRAKYLQVSTMEAMQTLKEELQIAENKKQEATIAYNAVREKLNRTNSELTNVSITVRKLRSAQSECTNLINELKDKIESTEGTSVDVFRHEAAEIEKKIAHESAAEKLLAENVQELQKNVESLDMEVKRCRDLRHNLHIVVDPLKKHIERVKHRQKMFLQLRDTYSVYVQKSFTDVLSLRQYKGTVVIDHQKKVLDLHVSARDDQKSGNDTRSLSGGERSYSTVAFILALWDCIQLPFYFLDEFDVFMDKVNRRVIMDILLEHTRLHPQSQFAFLTPLDTSHILAEDYVTIHHIIPKWWSGHNSVEVGSGGGVGEGGGRGDLGDRRGIGEGSVSYGGGDLRNRSGVGQRSRGQRGVGHRGGDLGDRGSIGEGCGDRGDGLDSNGGGFLADYGVESIDWVSGVFDDAPGAIGFQEGVATLDEVAITGLLLALVIASQAVVHIVRIAVLWVRVEVCVNGLGNGGGDNRGSRSIGQRGTRRDNTGVGGGDQGGECDELEEKT</sequence>
<reference evidence="15 16" key="1">
    <citation type="submission" date="2020-02" db="EMBL/GenBank/DDBJ databases">
        <title>Relaxed selection underlies rapid genomic changes in the transitions from sociality to social parasitism in ants.</title>
        <authorList>
            <person name="Bi X."/>
        </authorList>
    </citation>
    <scope>NUCLEOTIDE SEQUENCE [LARGE SCALE GENOMIC DNA]</scope>
    <source>
        <strain evidence="15">BGI-DK2014b</strain>
        <tissue evidence="15">Whole body</tissue>
    </source>
</reference>
<evidence type="ECO:0000256" key="4">
    <source>
        <dbReference type="ARBA" id="ARBA00022454"/>
    </source>
</evidence>
<comment type="similarity">
    <text evidence="3">Belongs to the SMC family. SMC6 subfamily.</text>
</comment>
<evidence type="ECO:0000256" key="1">
    <source>
        <dbReference type="ARBA" id="ARBA00004123"/>
    </source>
</evidence>
<dbReference type="Proteomes" id="UP000670152">
    <property type="component" value="Unassembled WGS sequence"/>
</dbReference>
<feature type="coiled-coil region" evidence="12">
    <location>
        <begin position="231"/>
        <end position="412"/>
    </location>
</feature>
<keyword evidence="10" id="KW-0234">DNA repair</keyword>
<feature type="non-terminal residue" evidence="15">
    <location>
        <position position="1097"/>
    </location>
</feature>
<dbReference type="GO" id="GO:0005524">
    <property type="term" value="F:ATP binding"/>
    <property type="evidence" value="ECO:0007669"/>
    <property type="project" value="UniProtKB-KW"/>
</dbReference>
<keyword evidence="4" id="KW-0158">Chromosome</keyword>
<feature type="coiled-coil region" evidence="12">
    <location>
        <begin position="704"/>
        <end position="731"/>
    </location>
</feature>
<protein>
    <submittedName>
        <fullName evidence="15">SMC6 protein</fullName>
    </submittedName>
</protein>
<feature type="region of interest" description="Disordered" evidence="13">
    <location>
        <begin position="907"/>
        <end position="975"/>
    </location>
</feature>
<evidence type="ECO:0000256" key="2">
    <source>
        <dbReference type="ARBA" id="ARBA00004286"/>
    </source>
</evidence>
<evidence type="ECO:0000256" key="9">
    <source>
        <dbReference type="ARBA" id="ARBA00023172"/>
    </source>
</evidence>
<dbReference type="GO" id="GO:0005634">
    <property type="term" value="C:nucleus"/>
    <property type="evidence" value="ECO:0007669"/>
    <property type="project" value="UniProtKB-SubCell"/>
</dbReference>
<keyword evidence="9" id="KW-0233">DNA recombination</keyword>
<feature type="region of interest" description="Disordered" evidence="13">
    <location>
        <begin position="1063"/>
        <end position="1097"/>
    </location>
</feature>
<dbReference type="Pfam" id="PF02463">
    <property type="entry name" value="SMC_N"/>
    <property type="match status" value="1"/>
</dbReference>
<evidence type="ECO:0000256" key="13">
    <source>
        <dbReference type="SAM" id="MobiDB-lite"/>
    </source>
</evidence>
<dbReference type="InterPro" id="IPR027417">
    <property type="entry name" value="P-loop_NTPase"/>
</dbReference>
<evidence type="ECO:0000256" key="11">
    <source>
        <dbReference type="ARBA" id="ARBA00023242"/>
    </source>
</evidence>
<feature type="coiled-coil region" evidence="12">
    <location>
        <begin position="171"/>
        <end position="205"/>
    </location>
</feature>
<dbReference type="GO" id="GO:0003684">
    <property type="term" value="F:damaged DNA binding"/>
    <property type="evidence" value="ECO:0007669"/>
    <property type="project" value="TreeGrafter"/>
</dbReference>
<keyword evidence="16" id="KW-1185">Reference proteome</keyword>
<dbReference type="EMBL" id="JAANIB010008097">
    <property type="protein sequence ID" value="KAG5324449.1"/>
    <property type="molecule type" value="Genomic_DNA"/>
</dbReference>
<dbReference type="GO" id="GO:0000724">
    <property type="term" value="P:double-strand break repair via homologous recombination"/>
    <property type="evidence" value="ECO:0007669"/>
    <property type="project" value="TreeGrafter"/>
</dbReference>
<keyword evidence="6" id="KW-0227">DNA damage</keyword>
<evidence type="ECO:0000256" key="3">
    <source>
        <dbReference type="ARBA" id="ARBA00006793"/>
    </source>
</evidence>
<proteinExistence type="inferred from homology"/>
<evidence type="ECO:0000256" key="6">
    <source>
        <dbReference type="ARBA" id="ARBA00022763"/>
    </source>
</evidence>
<name>A0A836FFZ7_9HYME</name>
<evidence type="ECO:0000313" key="15">
    <source>
        <dbReference type="EMBL" id="KAG5324449.1"/>
    </source>
</evidence>
<feature type="domain" description="RecF/RecN/SMC N-terminal" evidence="14">
    <location>
        <begin position="5"/>
        <end position="863"/>
    </location>
</feature>
<accession>A0A836FFZ7</accession>
<dbReference type="OrthoDB" id="10072614at2759"/>
<evidence type="ECO:0000256" key="8">
    <source>
        <dbReference type="ARBA" id="ARBA00023054"/>
    </source>
</evidence>
<dbReference type="InterPro" id="IPR003395">
    <property type="entry name" value="RecF/RecN/SMC_N"/>
</dbReference>
<dbReference type="PANTHER" id="PTHR19306:SF6">
    <property type="entry name" value="STRUCTURAL MAINTENANCE OF CHROMOSOMES PROTEIN 6"/>
    <property type="match status" value="1"/>
</dbReference>
<evidence type="ECO:0000256" key="10">
    <source>
        <dbReference type="ARBA" id="ARBA00023204"/>
    </source>
</evidence>
<feature type="compositionally biased region" description="Acidic residues" evidence="13">
    <location>
        <begin position="1088"/>
        <end position="1097"/>
    </location>
</feature>
<feature type="compositionally biased region" description="Gly residues" evidence="13">
    <location>
        <begin position="907"/>
        <end position="918"/>
    </location>
</feature>
<dbReference type="PANTHER" id="PTHR19306">
    <property type="entry name" value="STRUCTURAL MAINTENANCE OF CHROMOSOMES 5,6 SMC5, SMC6"/>
    <property type="match status" value="1"/>
</dbReference>
<evidence type="ECO:0000256" key="7">
    <source>
        <dbReference type="ARBA" id="ARBA00022840"/>
    </source>
</evidence>
<dbReference type="GO" id="GO:0030915">
    <property type="term" value="C:Smc5-Smc6 complex"/>
    <property type="evidence" value="ECO:0007669"/>
    <property type="project" value="TreeGrafter"/>
</dbReference>
<comment type="caution">
    <text evidence="15">The sequence shown here is derived from an EMBL/GenBank/DDBJ whole genome shotgun (WGS) entry which is preliminary data.</text>
</comment>
<dbReference type="Gene3D" id="3.40.50.300">
    <property type="entry name" value="P-loop containing nucleotide triphosphate hydrolases"/>
    <property type="match status" value="2"/>
</dbReference>
<dbReference type="GO" id="GO:0035861">
    <property type="term" value="C:site of double-strand break"/>
    <property type="evidence" value="ECO:0007669"/>
    <property type="project" value="TreeGrafter"/>
</dbReference>
<evidence type="ECO:0000256" key="5">
    <source>
        <dbReference type="ARBA" id="ARBA00022741"/>
    </source>
</evidence>
<keyword evidence="11" id="KW-0539">Nucleus</keyword>
<keyword evidence="5" id="KW-0547">Nucleotide-binding</keyword>
<dbReference type="AlphaFoldDB" id="A0A836FFZ7"/>
<feature type="coiled-coil region" evidence="12">
    <location>
        <begin position="605"/>
        <end position="677"/>
    </location>
</feature>
<keyword evidence="7" id="KW-0067">ATP-binding</keyword>
<dbReference type="SUPFAM" id="SSF52540">
    <property type="entry name" value="P-loop containing nucleoside triphosphate hydrolases"/>
    <property type="match status" value="1"/>
</dbReference>
<organism evidence="15 16">
    <name type="scientific">Acromyrmex heyeri</name>
    <dbReference type="NCBI Taxonomy" id="230685"/>
    <lineage>
        <taxon>Eukaryota</taxon>
        <taxon>Metazoa</taxon>
        <taxon>Ecdysozoa</taxon>
        <taxon>Arthropoda</taxon>
        <taxon>Hexapoda</taxon>
        <taxon>Insecta</taxon>
        <taxon>Pterygota</taxon>
        <taxon>Neoptera</taxon>
        <taxon>Endopterygota</taxon>
        <taxon>Hymenoptera</taxon>
        <taxon>Apocrita</taxon>
        <taxon>Aculeata</taxon>
        <taxon>Formicoidea</taxon>
        <taxon>Formicidae</taxon>
        <taxon>Myrmicinae</taxon>
        <taxon>Acromyrmex</taxon>
    </lineage>
</organism>
<evidence type="ECO:0000259" key="14">
    <source>
        <dbReference type="Pfam" id="PF02463"/>
    </source>
</evidence>
<evidence type="ECO:0000313" key="16">
    <source>
        <dbReference type="Proteomes" id="UP000670152"/>
    </source>
</evidence>